<evidence type="ECO:0000313" key="1">
    <source>
        <dbReference type="EMBL" id="KAL0908628.1"/>
    </source>
</evidence>
<dbReference type="AlphaFoldDB" id="A0ABD0U7F1"/>
<comment type="caution">
    <text evidence="1">The sequence shown here is derived from an EMBL/GenBank/DDBJ whole genome shotgun (WGS) entry which is preliminary data.</text>
</comment>
<evidence type="ECO:0000313" key="2">
    <source>
        <dbReference type="Proteomes" id="UP001552299"/>
    </source>
</evidence>
<proteinExistence type="predicted"/>
<keyword evidence="2" id="KW-1185">Reference proteome</keyword>
<dbReference type="Proteomes" id="UP001552299">
    <property type="component" value="Unassembled WGS sequence"/>
</dbReference>
<reference evidence="1 2" key="1">
    <citation type="journal article" date="2024" name="Plant Biotechnol. J.">
        <title>Dendrobium thyrsiflorum genome and its molecular insights into genes involved in important horticultural traits.</title>
        <authorList>
            <person name="Chen B."/>
            <person name="Wang J.Y."/>
            <person name="Zheng P.J."/>
            <person name="Li K.L."/>
            <person name="Liang Y.M."/>
            <person name="Chen X.F."/>
            <person name="Zhang C."/>
            <person name="Zhao X."/>
            <person name="He X."/>
            <person name="Zhang G.Q."/>
            <person name="Liu Z.J."/>
            <person name="Xu Q."/>
        </authorList>
    </citation>
    <scope>NUCLEOTIDE SEQUENCE [LARGE SCALE GENOMIC DNA]</scope>
    <source>
        <strain evidence="1">GZMU011</strain>
    </source>
</reference>
<accession>A0ABD0U7F1</accession>
<protein>
    <submittedName>
        <fullName evidence="1">Uncharacterized protein</fullName>
    </submittedName>
</protein>
<sequence length="112" mass="11843">MFITLVFTTSTEFETAAATNPAAKLATTCFRRSAAGSLPSACIRTITKSAGFPTAAPTAPAINPARPIRVVEYRVCRSTVADKPEKRAEGPSAWKICTPTEMGPGRRAVGGW</sequence>
<name>A0ABD0U7F1_DENTH</name>
<dbReference type="EMBL" id="JANQDX010000017">
    <property type="protein sequence ID" value="KAL0908628.1"/>
    <property type="molecule type" value="Genomic_DNA"/>
</dbReference>
<organism evidence="1 2">
    <name type="scientific">Dendrobium thyrsiflorum</name>
    <name type="common">Pinecone-like raceme dendrobium</name>
    <name type="synonym">Orchid</name>
    <dbReference type="NCBI Taxonomy" id="117978"/>
    <lineage>
        <taxon>Eukaryota</taxon>
        <taxon>Viridiplantae</taxon>
        <taxon>Streptophyta</taxon>
        <taxon>Embryophyta</taxon>
        <taxon>Tracheophyta</taxon>
        <taxon>Spermatophyta</taxon>
        <taxon>Magnoliopsida</taxon>
        <taxon>Liliopsida</taxon>
        <taxon>Asparagales</taxon>
        <taxon>Orchidaceae</taxon>
        <taxon>Epidendroideae</taxon>
        <taxon>Malaxideae</taxon>
        <taxon>Dendrobiinae</taxon>
        <taxon>Dendrobium</taxon>
    </lineage>
</organism>
<gene>
    <name evidence="1" type="ORF">M5K25_023132</name>
</gene>